<evidence type="ECO:0000256" key="4">
    <source>
        <dbReference type="ARBA" id="ARBA00022833"/>
    </source>
</evidence>
<accession>A0A5E4MMD7</accession>
<evidence type="ECO:0000256" key="1">
    <source>
        <dbReference type="ARBA" id="ARBA00022723"/>
    </source>
</evidence>
<keyword evidence="1" id="KW-0479">Metal-binding</keyword>
<dbReference type="PANTHER" id="PTHR24379">
    <property type="entry name" value="KRAB AND ZINC FINGER DOMAIN-CONTAINING"/>
    <property type="match status" value="1"/>
</dbReference>
<evidence type="ECO:0000256" key="5">
    <source>
        <dbReference type="PROSITE-ProRule" id="PRU00042"/>
    </source>
</evidence>
<dbReference type="Proteomes" id="UP000325440">
    <property type="component" value="Unassembled WGS sequence"/>
</dbReference>
<dbReference type="Gene3D" id="3.30.160.60">
    <property type="entry name" value="Classic Zinc Finger"/>
    <property type="match status" value="3"/>
</dbReference>
<dbReference type="EMBL" id="CABPRJ010000558">
    <property type="protein sequence ID" value="VVC30987.1"/>
    <property type="molecule type" value="Genomic_DNA"/>
</dbReference>
<protein>
    <submittedName>
        <fullName evidence="7">Zinc finger C2H2-type</fullName>
    </submittedName>
</protein>
<evidence type="ECO:0000313" key="7">
    <source>
        <dbReference type="EMBL" id="VVC30987.1"/>
    </source>
</evidence>
<dbReference type="PROSITE" id="PS00028">
    <property type="entry name" value="ZINC_FINGER_C2H2_1"/>
    <property type="match status" value="3"/>
</dbReference>
<dbReference type="InterPro" id="IPR013087">
    <property type="entry name" value="Znf_C2H2_type"/>
</dbReference>
<keyword evidence="8" id="KW-1185">Reference proteome</keyword>
<proteinExistence type="predicted"/>
<organism evidence="7 8">
    <name type="scientific">Cinara cedri</name>
    <dbReference type="NCBI Taxonomy" id="506608"/>
    <lineage>
        <taxon>Eukaryota</taxon>
        <taxon>Metazoa</taxon>
        <taxon>Ecdysozoa</taxon>
        <taxon>Arthropoda</taxon>
        <taxon>Hexapoda</taxon>
        <taxon>Insecta</taxon>
        <taxon>Pterygota</taxon>
        <taxon>Neoptera</taxon>
        <taxon>Paraneoptera</taxon>
        <taxon>Hemiptera</taxon>
        <taxon>Sternorrhyncha</taxon>
        <taxon>Aphidomorpha</taxon>
        <taxon>Aphidoidea</taxon>
        <taxon>Aphididae</taxon>
        <taxon>Lachninae</taxon>
        <taxon>Cinara</taxon>
    </lineage>
</organism>
<reference evidence="7 8" key="1">
    <citation type="submission" date="2019-08" db="EMBL/GenBank/DDBJ databases">
        <authorList>
            <person name="Alioto T."/>
            <person name="Alioto T."/>
            <person name="Gomez Garrido J."/>
        </authorList>
    </citation>
    <scope>NUCLEOTIDE SEQUENCE [LARGE SCALE GENOMIC DNA]</scope>
</reference>
<evidence type="ECO:0000259" key="6">
    <source>
        <dbReference type="PROSITE" id="PS50157"/>
    </source>
</evidence>
<evidence type="ECO:0000313" key="8">
    <source>
        <dbReference type="Proteomes" id="UP000325440"/>
    </source>
</evidence>
<dbReference type="AlphaFoldDB" id="A0A5E4MMD7"/>
<dbReference type="SUPFAM" id="SSF57667">
    <property type="entry name" value="beta-beta-alpha zinc fingers"/>
    <property type="match status" value="2"/>
</dbReference>
<dbReference type="SMART" id="SM00355">
    <property type="entry name" value="ZnF_C2H2"/>
    <property type="match status" value="7"/>
</dbReference>
<sequence>MALEETACLEVLRVLEEAEIRAEGKTRLFGYADDLDIISDSLANTARVLKEAAKRIDLEINTEKPKRMAFVHNQQQTTIITEMFSKNASVSSCDIEYNLVVALPRLTKDEIQSWKKKSNSQNTEVPCIKIEPQELDQDDEETVEIMTYSCIVCKKNYNNWEKLVLHKYFKHKNYLPYKCVICNEAFKLHGFLNQHLLKHVDYKQTMQPVSVQTSSSNSFNKVPTTNKQFQCTNCIYKTKTAEKLSHHLRVCKGPMENMTDTDSKKCNVFLKNFSSKGQLNKHLSYHNSISNLNVQISHRNVVDNPQPVNFSSNQETLNSLRIDLPNTISTPQNRFSEFKCLYCKISCKSKRTRINHIKSHHPIQALGENYLTKLPTTSCQWCDMIITKPNLIRHIKLKHPHVKPYNCPFCDMKFKFLSGKKVHILKCHATN</sequence>
<feature type="domain" description="C2H2-type" evidence="6">
    <location>
        <begin position="177"/>
        <end position="204"/>
    </location>
</feature>
<dbReference type="OrthoDB" id="6601382at2759"/>
<keyword evidence="4" id="KW-0862">Zinc</keyword>
<name>A0A5E4MMD7_9HEMI</name>
<evidence type="ECO:0000256" key="2">
    <source>
        <dbReference type="ARBA" id="ARBA00022737"/>
    </source>
</evidence>
<dbReference type="GO" id="GO:0008270">
    <property type="term" value="F:zinc ion binding"/>
    <property type="evidence" value="ECO:0007669"/>
    <property type="project" value="UniProtKB-KW"/>
</dbReference>
<dbReference type="PROSITE" id="PS50157">
    <property type="entry name" value="ZINC_FINGER_C2H2_2"/>
    <property type="match status" value="2"/>
</dbReference>
<gene>
    <name evidence="7" type="ORF">CINCED_3A003868</name>
</gene>
<keyword evidence="2" id="KW-0677">Repeat</keyword>
<evidence type="ECO:0000256" key="3">
    <source>
        <dbReference type="ARBA" id="ARBA00022771"/>
    </source>
</evidence>
<keyword evidence="3 5" id="KW-0863">Zinc-finger</keyword>
<dbReference type="InterPro" id="IPR036236">
    <property type="entry name" value="Znf_C2H2_sf"/>
</dbReference>
<feature type="domain" description="C2H2-type" evidence="6">
    <location>
        <begin position="148"/>
        <end position="176"/>
    </location>
</feature>
<dbReference type="PANTHER" id="PTHR24379:SF121">
    <property type="entry name" value="C2H2-TYPE DOMAIN-CONTAINING PROTEIN"/>
    <property type="match status" value="1"/>
</dbReference>